<evidence type="ECO:0000313" key="2">
    <source>
        <dbReference type="EMBL" id="KHJ32737.1"/>
    </source>
</evidence>
<organism evidence="2 3">
    <name type="scientific">Uncinula necator</name>
    <name type="common">Grape powdery mildew</name>
    <dbReference type="NCBI Taxonomy" id="52586"/>
    <lineage>
        <taxon>Eukaryota</taxon>
        <taxon>Fungi</taxon>
        <taxon>Dikarya</taxon>
        <taxon>Ascomycota</taxon>
        <taxon>Pezizomycotina</taxon>
        <taxon>Leotiomycetes</taxon>
        <taxon>Erysiphales</taxon>
        <taxon>Erysiphaceae</taxon>
        <taxon>Erysiphe</taxon>
    </lineage>
</organism>
<name>A0A0B1P235_UNCNE</name>
<accession>A0A0B1P235</accession>
<dbReference type="Proteomes" id="UP000030854">
    <property type="component" value="Unassembled WGS sequence"/>
</dbReference>
<dbReference type="InterPro" id="IPR057670">
    <property type="entry name" value="SH3_retrovirus"/>
</dbReference>
<keyword evidence="3" id="KW-1185">Reference proteome</keyword>
<proteinExistence type="predicted"/>
<feature type="domain" description="Retroviral polymerase SH3-like" evidence="1">
    <location>
        <begin position="17"/>
        <end position="76"/>
    </location>
</feature>
<dbReference type="EMBL" id="JNVN01001848">
    <property type="protein sequence ID" value="KHJ32737.1"/>
    <property type="molecule type" value="Genomic_DNA"/>
</dbReference>
<comment type="caution">
    <text evidence="2">The sequence shown here is derived from an EMBL/GenBank/DDBJ whole genome shotgun (WGS) entry which is preliminary data.</text>
</comment>
<dbReference type="AlphaFoldDB" id="A0A0B1P235"/>
<evidence type="ECO:0000259" key="1">
    <source>
        <dbReference type="Pfam" id="PF25597"/>
    </source>
</evidence>
<protein>
    <recommendedName>
        <fullName evidence="1">Retroviral polymerase SH3-like domain-containing protein</fullName>
    </recommendedName>
</protein>
<reference evidence="2 3" key="1">
    <citation type="journal article" date="2014" name="BMC Genomics">
        <title>Adaptive genomic structural variation in the grape powdery mildew pathogen, Erysiphe necator.</title>
        <authorList>
            <person name="Jones L."/>
            <person name="Riaz S."/>
            <person name="Morales-Cruz A."/>
            <person name="Amrine K.C."/>
            <person name="McGuire B."/>
            <person name="Gubler W.D."/>
            <person name="Walker M.A."/>
            <person name="Cantu D."/>
        </authorList>
    </citation>
    <scope>NUCLEOTIDE SEQUENCE [LARGE SCALE GENOMIC DNA]</scope>
    <source>
        <strain evidence="3">c</strain>
    </source>
</reference>
<evidence type="ECO:0000313" key="3">
    <source>
        <dbReference type="Proteomes" id="UP000030854"/>
    </source>
</evidence>
<gene>
    <name evidence="2" type="ORF">EV44_g5929</name>
</gene>
<sequence length="226" mass="25851">MPTFTSTLISRIIWIQHIPKEKRIKQGTGGKLTIRGWDGIFVGYDWKTLTGYLVWDPLKQKARKIRYLIFDERRVKIENSRKILEFENASNDSDSDAEAVIFNNSVNHHHAINFINYPNNSLADHTSLNSSPQTPVSNKQAQGLLDTNTVNENFSNTRSQSRINFQNNITSLSPVEKLTISENVLISSTFPSSQFKNKTAKFMAERALRKEQKLDAEKAWKSAHRA</sequence>
<dbReference type="HOGENOM" id="CLU_1225563_0_0_1"/>
<dbReference type="Pfam" id="PF25597">
    <property type="entry name" value="SH3_retrovirus"/>
    <property type="match status" value="1"/>
</dbReference>